<dbReference type="EMBL" id="LAZR01014433">
    <property type="protein sequence ID" value="KKM17507.1"/>
    <property type="molecule type" value="Genomic_DNA"/>
</dbReference>
<name>A0A0F9HR07_9ZZZZ</name>
<accession>A0A0F9HR07</accession>
<protein>
    <submittedName>
        <fullName evidence="1">Uncharacterized protein</fullName>
    </submittedName>
</protein>
<comment type="caution">
    <text evidence="1">The sequence shown here is derived from an EMBL/GenBank/DDBJ whole genome shotgun (WGS) entry which is preliminary data.</text>
</comment>
<organism evidence="1">
    <name type="scientific">marine sediment metagenome</name>
    <dbReference type="NCBI Taxonomy" id="412755"/>
    <lineage>
        <taxon>unclassified sequences</taxon>
        <taxon>metagenomes</taxon>
        <taxon>ecological metagenomes</taxon>
    </lineage>
</organism>
<reference evidence="1" key="1">
    <citation type="journal article" date="2015" name="Nature">
        <title>Complex archaea that bridge the gap between prokaryotes and eukaryotes.</title>
        <authorList>
            <person name="Spang A."/>
            <person name="Saw J.H."/>
            <person name="Jorgensen S.L."/>
            <person name="Zaremba-Niedzwiedzka K."/>
            <person name="Martijn J."/>
            <person name="Lind A.E."/>
            <person name="van Eijk R."/>
            <person name="Schleper C."/>
            <person name="Guy L."/>
            <person name="Ettema T.J."/>
        </authorList>
    </citation>
    <scope>NUCLEOTIDE SEQUENCE</scope>
</reference>
<gene>
    <name evidence="1" type="ORF">LCGC14_1675030</name>
</gene>
<evidence type="ECO:0000313" key="1">
    <source>
        <dbReference type="EMBL" id="KKM17507.1"/>
    </source>
</evidence>
<proteinExistence type="predicted"/>
<sequence>MAREKDQDNIDFLRVREAAFGWQIIQTDLSGETIKVTMEAPKSTDEDVGG</sequence>
<dbReference type="AlphaFoldDB" id="A0A0F9HR07"/>